<reference evidence="1" key="2">
    <citation type="submission" date="2007-03" db="EMBL/GenBank/DDBJ databases">
        <authorList>
            <consortium name="The International Medicago Genome Annotation Group"/>
        </authorList>
    </citation>
    <scope>NUCLEOTIDE SEQUENCE</scope>
</reference>
<accession>A2Q2C8</accession>
<organism evidence="1">
    <name type="scientific">Medicago truncatula</name>
    <name type="common">Barrel medic</name>
    <name type="synonym">Medicago tribuloides</name>
    <dbReference type="NCBI Taxonomy" id="3880"/>
    <lineage>
        <taxon>Eukaryota</taxon>
        <taxon>Viridiplantae</taxon>
        <taxon>Streptophyta</taxon>
        <taxon>Embryophyta</taxon>
        <taxon>Tracheophyta</taxon>
        <taxon>Spermatophyta</taxon>
        <taxon>Magnoliopsida</taxon>
        <taxon>eudicotyledons</taxon>
        <taxon>Gunneridae</taxon>
        <taxon>Pentapetalae</taxon>
        <taxon>rosids</taxon>
        <taxon>fabids</taxon>
        <taxon>Fabales</taxon>
        <taxon>Fabaceae</taxon>
        <taxon>Papilionoideae</taxon>
        <taxon>50 kb inversion clade</taxon>
        <taxon>NPAAA clade</taxon>
        <taxon>Hologalegina</taxon>
        <taxon>IRL clade</taxon>
        <taxon>Trifolieae</taxon>
        <taxon>Medicago</taxon>
    </lineage>
</organism>
<name>A2Q2C8_MEDTR</name>
<evidence type="ECO:0000313" key="1">
    <source>
        <dbReference type="EMBL" id="ABN06065.1"/>
    </source>
</evidence>
<proteinExistence type="predicted"/>
<protein>
    <submittedName>
        <fullName evidence="1">Uncharacterized protein</fullName>
    </submittedName>
</protein>
<dbReference type="EMBL" id="AC150244">
    <property type="protein sequence ID" value="ABN06065.1"/>
    <property type="molecule type" value="Genomic_DNA"/>
</dbReference>
<gene>
    <name evidence="1" type="ORF">MtrDRAFT_AC150244g33v2</name>
</gene>
<sequence length="33" mass="3564">MVDKHAAVINKIANSIKCQASLVMTPEHLSKVS</sequence>
<reference evidence="1" key="1">
    <citation type="submission" date="2004-08" db="EMBL/GenBank/DDBJ databases">
        <authorList>
            <person name="Town C.D."/>
        </authorList>
    </citation>
    <scope>NUCLEOTIDE SEQUENCE</scope>
</reference>
<dbReference type="AlphaFoldDB" id="A2Q2C8"/>